<evidence type="ECO:0000313" key="1">
    <source>
        <dbReference type="EMBL" id="VAX39999.1"/>
    </source>
</evidence>
<dbReference type="EMBL" id="UOGL01000392">
    <property type="protein sequence ID" value="VAX39999.1"/>
    <property type="molecule type" value="Genomic_DNA"/>
</dbReference>
<dbReference type="AlphaFoldDB" id="A0A3B1DCG9"/>
<name>A0A3B1DCG9_9ZZZZ</name>
<reference evidence="1" key="1">
    <citation type="submission" date="2018-06" db="EMBL/GenBank/DDBJ databases">
        <authorList>
            <person name="Zhirakovskaya E."/>
        </authorList>
    </citation>
    <scope>NUCLEOTIDE SEQUENCE</scope>
</reference>
<gene>
    <name evidence="1" type="ORF">MNBD_PLANCTO02-3071</name>
</gene>
<protein>
    <recommendedName>
        <fullName evidence="2">BON domain-containing protein</fullName>
    </recommendedName>
</protein>
<accession>A0A3B1DCG9</accession>
<proteinExistence type="predicted"/>
<evidence type="ECO:0008006" key="2">
    <source>
        <dbReference type="Google" id="ProtNLM"/>
    </source>
</evidence>
<sequence length="76" mass="8489">MALQNCTEFPEVLIDVIEQFVRTRTGGSVRGLHVDIREERFVISGRTATYYNKQLATHAAMAAMDGISLTNEIEVC</sequence>
<organism evidence="1">
    <name type="scientific">hydrothermal vent metagenome</name>
    <dbReference type="NCBI Taxonomy" id="652676"/>
    <lineage>
        <taxon>unclassified sequences</taxon>
        <taxon>metagenomes</taxon>
        <taxon>ecological metagenomes</taxon>
    </lineage>
</organism>